<dbReference type="Pfam" id="PF02410">
    <property type="entry name" value="RsfS"/>
    <property type="match status" value="1"/>
</dbReference>
<evidence type="ECO:0000313" key="5">
    <source>
        <dbReference type="Proteomes" id="UP000056109"/>
    </source>
</evidence>
<feature type="compositionally biased region" description="Low complexity" evidence="3">
    <location>
        <begin position="56"/>
        <end position="82"/>
    </location>
</feature>
<name>A0A0U5EWR9_9PROT</name>
<dbReference type="GO" id="GO:0042256">
    <property type="term" value="P:cytosolic ribosome assembly"/>
    <property type="evidence" value="ECO:0007669"/>
    <property type="project" value="UniProtKB-UniRule"/>
</dbReference>
<evidence type="ECO:0000256" key="1">
    <source>
        <dbReference type="ARBA" id="ARBA00010574"/>
    </source>
</evidence>
<comment type="function">
    <text evidence="2">Functions as a ribosomal silencing factor. Interacts with ribosomal protein uL14 (rplN), blocking formation of intersubunit bridge B8. Prevents association of the 30S and 50S ribosomal subunits and the formation of functional ribosomes, thus repressing translation.</text>
</comment>
<dbReference type="SUPFAM" id="SSF81301">
    <property type="entry name" value="Nucleotidyltransferase"/>
    <property type="match status" value="1"/>
</dbReference>
<dbReference type="KEGG" id="asz:ASN_2034"/>
<dbReference type="AlphaFoldDB" id="A0A0U5EWR9"/>
<dbReference type="InterPro" id="IPR004394">
    <property type="entry name" value="Iojap/RsfS/C7orf30"/>
</dbReference>
<keyword evidence="2" id="KW-0810">Translation regulation</keyword>
<feature type="region of interest" description="Disordered" evidence="3">
    <location>
        <begin position="44"/>
        <end position="102"/>
    </location>
</feature>
<reference evidence="5" key="1">
    <citation type="submission" date="2014-09" db="EMBL/GenBank/DDBJ databases">
        <authorList>
            <person name="Illeghems K.G."/>
        </authorList>
    </citation>
    <scope>NUCLEOTIDE SEQUENCE [LARGE SCALE GENOMIC DNA]</scope>
    <source>
        <strain evidence="5">108B</strain>
    </source>
</reference>
<gene>
    <name evidence="2" type="primary">rsfS</name>
    <name evidence="4" type="ORF">ASN_2034</name>
</gene>
<dbReference type="EMBL" id="LN606600">
    <property type="protein sequence ID" value="CEF41344.1"/>
    <property type="molecule type" value="Genomic_DNA"/>
</dbReference>
<keyword evidence="2" id="KW-0678">Repressor</keyword>
<dbReference type="GO" id="GO:0090071">
    <property type="term" value="P:negative regulation of ribosome biogenesis"/>
    <property type="evidence" value="ECO:0007669"/>
    <property type="project" value="UniProtKB-UniRule"/>
</dbReference>
<dbReference type="Proteomes" id="UP000056109">
    <property type="component" value="Chromosome I"/>
</dbReference>
<dbReference type="NCBIfam" id="TIGR00090">
    <property type="entry name" value="rsfS_iojap_ybeB"/>
    <property type="match status" value="1"/>
</dbReference>
<evidence type="ECO:0000313" key="4">
    <source>
        <dbReference type="EMBL" id="CEF41344.1"/>
    </source>
</evidence>
<dbReference type="Gene3D" id="3.30.460.10">
    <property type="entry name" value="Beta Polymerase, domain 2"/>
    <property type="match status" value="1"/>
</dbReference>
<dbReference type="PATRIC" id="fig|446692.3.peg.2101"/>
<keyword evidence="2" id="KW-0963">Cytoplasm</keyword>
<comment type="subunit">
    <text evidence="2">Interacts with ribosomal protein uL14 (rplN).</text>
</comment>
<dbReference type="PANTHER" id="PTHR21043:SF0">
    <property type="entry name" value="MITOCHONDRIAL ASSEMBLY OF RIBOSOMAL LARGE SUBUNIT PROTEIN 1"/>
    <property type="match status" value="1"/>
</dbReference>
<dbReference type="PANTHER" id="PTHR21043">
    <property type="entry name" value="IOJAP SUPERFAMILY ORTHOLOG"/>
    <property type="match status" value="1"/>
</dbReference>
<dbReference type="GO" id="GO:0005737">
    <property type="term" value="C:cytoplasm"/>
    <property type="evidence" value="ECO:0007669"/>
    <property type="project" value="UniProtKB-SubCell"/>
</dbReference>
<dbReference type="HAMAP" id="MF_01477">
    <property type="entry name" value="Iojap_RsfS"/>
    <property type="match status" value="1"/>
</dbReference>
<dbReference type="GO" id="GO:0043023">
    <property type="term" value="F:ribosomal large subunit binding"/>
    <property type="evidence" value="ECO:0007669"/>
    <property type="project" value="TreeGrafter"/>
</dbReference>
<protein>
    <recommendedName>
        <fullName evidence="2">Ribosomal silencing factor RsfS</fullName>
    </recommendedName>
</protein>
<comment type="similarity">
    <text evidence="1 2">Belongs to the Iojap/RsfS family.</text>
</comment>
<proteinExistence type="inferred from homology"/>
<evidence type="ECO:0000256" key="2">
    <source>
        <dbReference type="HAMAP-Rule" id="MF_01477"/>
    </source>
</evidence>
<dbReference type="GO" id="GO:0017148">
    <property type="term" value="P:negative regulation of translation"/>
    <property type="evidence" value="ECO:0007669"/>
    <property type="project" value="UniProtKB-UniRule"/>
</dbReference>
<organism evidence="4 5">
    <name type="scientific">Acetobacter senegalensis</name>
    <dbReference type="NCBI Taxonomy" id="446692"/>
    <lineage>
        <taxon>Bacteria</taxon>
        <taxon>Pseudomonadati</taxon>
        <taxon>Pseudomonadota</taxon>
        <taxon>Alphaproteobacteria</taxon>
        <taxon>Acetobacterales</taxon>
        <taxon>Acetobacteraceae</taxon>
        <taxon>Acetobacter</taxon>
    </lineage>
</organism>
<evidence type="ECO:0000256" key="3">
    <source>
        <dbReference type="SAM" id="MobiDB-lite"/>
    </source>
</evidence>
<sequence>MDFSSGATKRYICNINSSEWWIWELCRLSRPVWQVTLRRTIITTNPPAEKPKRTRSSTATAKAAAAKAPSASPVVAGAATSTGSVRKKAAASGPKGKVKREPVSPDVLAQSLTIITTSLDDDKAENIVVIDLAGRASFADKMVIATGLADRQIAAMAQHIERKLKEIGIKRVLIEGANGSDWVLLDTGDIIVHLFKPEARELYGLEKMWGAELDDGNAEAVPTA</sequence>
<comment type="subcellular location">
    <subcellularLocation>
        <location evidence="2">Cytoplasm</location>
    </subcellularLocation>
</comment>
<accession>A0A0U5EWR9</accession>
<keyword evidence="5" id="KW-1185">Reference proteome</keyword>
<dbReference type="InterPro" id="IPR043519">
    <property type="entry name" value="NT_sf"/>
</dbReference>